<evidence type="ECO:0000259" key="1">
    <source>
        <dbReference type="Pfam" id="PF01074"/>
    </source>
</evidence>
<dbReference type="InterPro" id="IPR027291">
    <property type="entry name" value="Glyco_hydro_38_N_sf"/>
</dbReference>
<protein>
    <submittedName>
        <fullName evidence="2">Glyco_hydro_38N domain-containing protein</fullName>
    </submittedName>
</protein>
<dbReference type="AlphaFoldDB" id="A0A1I8ERZ6"/>
<dbReference type="SUPFAM" id="SSF88713">
    <property type="entry name" value="Glycoside hydrolase/deacetylase"/>
    <property type="match status" value="1"/>
</dbReference>
<accession>A0A1I8ERZ6</accession>
<organism evidence="2">
    <name type="scientific">Wuchereria bancrofti</name>
    <dbReference type="NCBI Taxonomy" id="6293"/>
    <lineage>
        <taxon>Eukaryota</taxon>
        <taxon>Metazoa</taxon>
        <taxon>Ecdysozoa</taxon>
        <taxon>Nematoda</taxon>
        <taxon>Chromadorea</taxon>
        <taxon>Rhabditida</taxon>
        <taxon>Spirurina</taxon>
        <taxon>Spiruromorpha</taxon>
        <taxon>Filarioidea</taxon>
        <taxon>Onchocercidae</taxon>
        <taxon>Wuchereria</taxon>
    </lineage>
</organism>
<dbReference type="GO" id="GO:0006013">
    <property type="term" value="P:mannose metabolic process"/>
    <property type="evidence" value="ECO:0007669"/>
    <property type="project" value="InterPro"/>
</dbReference>
<name>A0A1I8ERZ6_WUCBA</name>
<proteinExistence type="predicted"/>
<dbReference type="GO" id="GO:0004559">
    <property type="term" value="F:alpha-mannosidase activity"/>
    <property type="evidence" value="ECO:0007669"/>
    <property type="project" value="InterPro"/>
</dbReference>
<dbReference type="Pfam" id="PF01074">
    <property type="entry name" value="Glyco_hydro_38N"/>
    <property type="match status" value="1"/>
</dbReference>
<feature type="domain" description="Glycoside hydrolase family 38 N-terminal" evidence="1">
    <location>
        <begin position="39"/>
        <end position="72"/>
    </location>
</feature>
<dbReference type="WBParaSite" id="maker-PairedContig_4170-snap-gene-0.5-mRNA-1">
    <property type="protein sequence ID" value="maker-PairedContig_4170-snap-gene-0.5-mRNA-1"/>
    <property type="gene ID" value="maker-PairedContig_4170-snap-gene-0.5"/>
</dbReference>
<reference evidence="2" key="1">
    <citation type="submission" date="2016-11" db="UniProtKB">
        <authorList>
            <consortium name="WormBaseParasite"/>
        </authorList>
    </citation>
    <scope>IDENTIFICATION</scope>
    <source>
        <strain evidence="2">pt0022</strain>
    </source>
</reference>
<dbReference type="InterPro" id="IPR011330">
    <property type="entry name" value="Glyco_hydro/deAcase_b/a-brl"/>
</dbReference>
<dbReference type="Gene3D" id="3.20.110.10">
    <property type="entry name" value="Glycoside hydrolase 38, N terminal domain"/>
    <property type="match status" value="1"/>
</dbReference>
<sequence length="104" mass="12415">MQDFAAEDDLSQLEELGWKFWTEICLVMRAIKTWITRIQEVFRSSETFWLPDTFCYSAQLPQIMQHCGMQYLRSKNELINSQQIPVPFISLDWDRWYFPSIGLG</sequence>
<dbReference type="InterPro" id="IPR000602">
    <property type="entry name" value="Glyco_hydro_38_N"/>
</dbReference>
<evidence type="ECO:0000313" key="2">
    <source>
        <dbReference type="WBParaSite" id="maker-PairedContig_4170-snap-gene-0.5-mRNA-1"/>
    </source>
</evidence>